<dbReference type="HOGENOM" id="CLU_1390229_0_0_1"/>
<evidence type="ECO:0000313" key="2">
    <source>
        <dbReference type="EMBL" id="EMR64564.1"/>
    </source>
</evidence>
<reference evidence="3" key="1">
    <citation type="journal article" date="2013" name="Genome Announc.">
        <title>Draft genome sequence of the grapevine dieback fungus Eutypa lata UCR-EL1.</title>
        <authorList>
            <person name="Blanco-Ulate B."/>
            <person name="Rolshausen P.E."/>
            <person name="Cantu D."/>
        </authorList>
    </citation>
    <scope>NUCLEOTIDE SEQUENCE [LARGE SCALE GENOMIC DNA]</scope>
    <source>
        <strain evidence="3">UCR-EL1</strain>
    </source>
</reference>
<dbReference type="OrthoDB" id="3552888at2759"/>
<feature type="chain" id="PRO_5004084524" evidence="1">
    <location>
        <begin position="18"/>
        <end position="196"/>
    </location>
</feature>
<dbReference type="AlphaFoldDB" id="M7SEA8"/>
<protein>
    <submittedName>
        <fullName evidence="2">Uncharacterized protein</fullName>
    </submittedName>
</protein>
<proteinExistence type="predicted"/>
<sequence>MFFHLTIFLAGLALTVAKPPGYIHRGMELPEGYTESEITWTGLEHLLDDSEGVNASAIKAVAGLSLKGPIQSVMAQLESMGHSVLKPNLNDTEFESKMDEILAEDREDNTQALRFHECGVGGDGYARTNFIEDGADYIHELPDSDRDVSIDFACNYFAKYAYEVIRDCQEGYKVRGLAGNSMIMFRVVLGHSPEKC</sequence>
<dbReference type="Proteomes" id="UP000012174">
    <property type="component" value="Unassembled WGS sequence"/>
</dbReference>
<accession>M7SEA8</accession>
<name>M7SEA8_EUTLA</name>
<gene>
    <name evidence="2" type="ORF">UCREL1_8480</name>
</gene>
<keyword evidence="3" id="KW-1185">Reference proteome</keyword>
<evidence type="ECO:0000256" key="1">
    <source>
        <dbReference type="SAM" id="SignalP"/>
    </source>
</evidence>
<dbReference type="EMBL" id="KB707045">
    <property type="protein sequence ID" value="EMR64564.1"/>
    <property type="molecule type" value="Genomic_DNA"/>
</dbReference>
<dbReference type="KEGG" id="ela:UCREL1_8480"/>
<evidence type="ECO:0000313" key="3">
    <source>
        <dbReference type="Proteomes" id="UP000012174"/>
    </source>
</evidence>
<keyword evidence="1" id="KW-0732">Signal</keyword>
<organism evidence="2 3">
    <name type="scientific">Eutypa lata (strain UCR-EL1)</name>
    <name type="common">Grapevine dieback disease fungus</name>
    <name type="synonym">Eutypa armeniacae</name>
    <dbReference type="NCBI Taxonomy" id="1287681"/>
    <lineage>
        <taxon>Eukaryota</taxon>
        <taxon>Fungi</taxon>
        <taxon>Dikarya</taxon>
        <taxon>Ascomycota</taxon>
        <taxon>Pezizomycotina</taxon>
        <taxon>Sordariomycetes</taxon>
        <taxon>Xylariomycetidae</taxon>
        <taxon>Xylariales</taxon>
        <taxon>Diatrypaceae</taxon>
        <taxon>Eutypa</taxon>
    </lineage>
</organism>
<feature type="signal peptide" evidence="1">
    <location>
        <begin position="1"/>
        <end position="17"/>
    </location>
</feature>